<comment type="similarity">
    <text evidence="2">Belongs to the sodium:galactoside symporter (TC 2.A.2) family.</text>
</comment>
<evidence type="ECO:0000313" key="10">
    <source>
        <dbReference type="Proteomes" id="UP000184520"/>
    </source>
</evidence>
<dbReference type="EMBL" id="FQWD01000001">
    <property type="protein sequence ID" value="SHF92195.1"/>
    <property type="molecule type" value="Genomic_DNA"/>
</dbReference>
<feature type="transmembrane region" description="Helical" evidence="8">
    <location>
        <begin position="252"/>
        <end position="271"/>
    </location>
</feature>
<dbReference type="InterPro" id="IPR036259">
    <property type="entry name" value="MFS_trans_sf"/>
</dbReference>
<feature type="transmembrane region" description="Helical" evidence="8">
    <location>
        <begin position="292"/>
        <end position="318"/>
    </location>
</feature>
<dbReference type="GO" id="GO:0008643">
    <property type="term" value="P:carbohydrate transport"/>
    <property type="evidence" value="ECO:0007669"/>
    <property type="project" value="InterPro"/>
</dbReference>
<feature type="transmembrane region" description="Helical" evidence="8">
    <location>
        <begin position="81"/>
        <end position="102"/>
    </location>
</feature>
<keyword evidence="4" id="KW-1003">Cell membrane</keyword>
<reference evidence="10" key="1">
    <citation type="submission" date="2016-11" db="EMBL/GenBank/DDBJ databases">
        <authorList>
            <person name="Varghese N."/>
            <person name="Submissions S."/>
        </authorList>
    </citation>
    <scope>NUCLEOTIDE SEQUENCE [LARGE SCALE GENOMIC DNA]</scope>
    <source>
        <strain evidence="10">CGMCC 1.8995</strain>
    </source>
</reference>
<keyword evidence="7 8" id="KW-0472">Membrane</keyword>
<keyword evidence="3" id="KW-0813">Transport</keyword>
<feature type="transmembrane region" description="Helical" evidence="8">
    <location>
        <begin position="330"/>
        <end position="350"/>
    </location>
</feature>
<keyword evidence="5 8" id="KW-0812">Transmembrane</keyword>
<dbReference type="InterPro" id="IPR039672">
    <property type="entry name" value="MFS_2"/>
</dbReference>
<evidence type="ECO:0000256" key="1">
    <source>
        <dbReference type="ARBA" id="ARBA00004651"/>
    </source>
</evidence>
<dbReference type="OrthoDB" id="181905at2"/>
<feature type="transmembrane region" description="Helical" evidence="8">
    <location>
        <begin position="148"/>
        <end position="173"/>
    </location>
</feature>
<keyword evidence="6 8" id="KW-1133">Transmembrane helix</keyword>
<sequence length="519" mass="56701">MSQSLSVKEKIGYGLGDAAANLVWRGALAYLAVFYTDTFGISAAAAAMLFLVVRLSDGVTDIIMGMIADRTNTAMGKFRPWILASTPFLGLFMILCFTTPSFSDTGKLVYAYITYIGLTLAYTANNVPYSALMGVMTEDDHERTKLSGFRFAGAFLGGLLVMGFLPMLVAFFGGDGENDAIGYQYTMYVFAALLVALMLITVFTTKERITPHQQAKTSLGKELGDLSKQLPFILIPLSAITAFFYYRDLMTGAAFVIVMLLSWWFVKKLVARPESQNSRSQQDIIDLLTNKPWLILLGMGFLTMMFNGIRYGVIAYYFKYFLNDASLTGQYFIVLLVVSIAGAFATPWLAKRFGRKQLFIASLLISSIITTGIYWVPMGEQGVLPLFLLGGAAEFFAAIMPTLFFSMLGDSADYNEWRTGRRATGLTYSAGSFVQKTGGGFAGALVLLVLGAYGYDGMDASTISNSLPGMQSLMSWIPACFGFAGAGLILFYPLTDSSQKELTETLQQRRAADENAATV</sequence>
<dbReference type="AlphaFoldDB" id="A0A1M5FL28"/>
<dbReference type="RefSeq" id="WP_073318327.1">
    <property type="nucleotide sequence ID" value="NZ_FQWD01000001.1"/>
</dbReference>
<dbReference type="PROSITE" id="PS00872">
    <property type="entry name" value="NA_GALACTOSIDE_SYMP"/>
    <property type="match status" value="1"/>
</dbReference>
<comment type="subcellular location">
    <subcellularLocation>
        <location evidence="1">Cell membrane</location>
        <topology evidence="1">Multi-pass membrane protein</topology>
    </subcellularLocation>
</comment>
<proteinExistence type="inferred from homology"/>
<evidence type="ECO:0000313" key="9">
    <source>
        <dbReference type="EMBL" id="SHF92195.1"/>
    </source>
</evidence>
<feature type="transmembrane region" description="Helical" evidence="8">
    <location>
        <begin position="382"/>
        <end position="405"/>
    </location>
</feature>
<dbReference type="SUPFAM" id="SSF103473">
    <property type="entry name" value="MFS general substrate transporter"/>
    <property type="match status" value="2"/>
</dbReference>
<evidence type="ECO:0000256" key="3">
    <source>
        <dbReference type="ARBA" id="ARBA00022448"/>
    </source>
</evidence>
<dbReference type="CDD" id="cd17332">
    <property type="entry name" value="MFS_MelB_like"/>
    <property type="match status" value="1"/>
</dbReference>
<protein>
    <submittedName>
        <fullName evidence="9">Glycoside/pentoside/hexuronide:cation symporter, GPH family</fullName>
    </submittedName>
</protein>
<evidence type="ECO:0000256" key="5">
    <source>
        <dbReference type="ARBA" id="ARBA00022692"/>
    </source>
</evidence>
<dbReference type="GO" id="GO:0006814">
    <property type="term" value="P:sodium ion transport"/>
    <property type="evidence" value="ECO:0007669"/>
    <property type="project" value="InterPro"/>
</dbReference>
<dbReference type="InterPro" id="IPR001927">
    <property type="entry name" value="Na/Gal_symport"/>
</dbReference>
<dbReference type="InterPro" id="IPR018043">
    <property type="entry name" value="Na/Gal_symport_CS"/>
</dbReference>
<evidence type="ECO:0000256" key="7">
    <source>
        <dbReference type="ARBA" id="ARBA00023136"/>
    </source>
</evidence>
<dbReference type="Gene3D" id="1.20.1250.20">
    <property type="entry name" value="MFS general substrate transporter like domains"/>
    <property type="match status" value="2"/>
</dbReference>
<evidence type="ECO:0000256" key="6">
    <source>
        <dbReference type="ARBA" id="ARBA00022989"/>
    </source>
</evidence>
<feature type="transmembrane region" description="Helical" evidence="8">
    <location>
        <begin position="473"/>
        <end position="492"/>
    </location>
</feature>
<dbReference type="NCBIfam" id="TIGR00792">
    <property type="entry name" value="gph"/>
    <property type="match status" value="1"/>
</dbReference>
<feature type="transmembrane region" description="Helical" evidence="8">
    <location>
        <begin position="39"/>
        <end position="60"/>
    </location>
</feature>
<feature type="transmembrane region" description="Helical" evidence="8">
    <location>
        <begin position="226"/>
        <end position="246"/>
    </location>
</feature>
<organism evidence="9 10">
    <name type="scientific">Marisediminitalea aggregata</name>
    <dbReference type="NCBI Taxonomy" id="634436"/>
    <lineage>
        <taxon>Bacteria</taxon>
        <taxon>Pseudomonadati</taxon>
        <taxon>Pseudomonadota</taxon>
        <taxon>Gammaproteobacteria</taxon>
        <taxon>Alteromonadales</taxon>
        <taxon>Alteromonadaceae</taxon>
        <taxon>Marisediminitalea</taxon>
    </lineage>
</organism>
<dbReference type="GO" id="GO:0015293">
    <property type="term" value="F:symporter activity"/>
    <property type="evidence" value="ECO:0007669"/>
    <property type="project" value="InterPro"/>
</dbReference>
<feature type="transmembrane region" description="Helical" evidence="8">
    <location>
        <begin position="185"/>
        <end position="205"/>
    </location>
</feature>
<feature type="transmembrane region" description="Helical" evidence="8">
    <location>
        <begin position="108"/>
        <end position="127"/>
    </location>
</feature>
<evidence type="ECO:0000256" key="8">
    <source>
        <dbReference type="SAM" id="Phobius"/>
    </source>
</evidence>
<evidence type="ECO:0000256" key="2">
    <source>
        <dbReference type="ARBA" id="ARBA00009617"/>
    </source>
</evidence>
<dbReference type="Pfam" id="PF13347">
    <property type="entry name" value="MFS_2"/>
    <property type="match status" value="1"/>
</dbReference>
<dbReference type="STRING" id="634436.SAMN05216361_0890"/>
<evidence type="ECO:0000256" key="4">
    <source>
        <dbReference type="ARBA" id="ARBA00022475"/>
    </source>
</evidence>
<dbReference type="GO" id="GO:0005886">
    <property type="term" value="C:plasma membrane"/>
    <property type="evidence" value="ECO:0007669"/>
    <property type="project" value="UniProtKB-SubCell"/>
</dbReference>
<dbReference type="PANTHER" id="PTHR11328">
    <property type="entry name" value="MAJOR FACILITATOR SUPERFAMILY DOMAIN-CONTAINING PROTEIN"/>
    <property type="match status" value="1"/>
</dbReference>
<gene>
    <name evidence="9" type="ORF">SAMN05216361_0890</name>
</gene>
<feature type="transmembrane region" description="Helical" evidence="8">
    <location>
        <begin position="357"/>
        <end position="376"/>
    </location>
</feature>
<dbReference type="PANTHER" id="PTHR11328:SF24">
    <property type="entry name" value="MAJOR FACILITATOR SUPERFAMILY (MFS) PROFILE DOMAIN-CONTAINING PROTEIN"/>
    <property type="match status" value="1"/>
</dbReference>
<name>A0A1M5FL28_9ALTE</name>
<accession>A0A1M5FL28</accession>
<feature type="transmembrane region" description="Helical" evidence="8">
    <location>
        <begin position="426"/>
        <end position="453"/>
    </location>
</feature>
<keyword evidence="10" id="KW-1185">Reference proteome</keyword>
<dbReference type="Proteomes" id="UP000184520">
    <property type="component" value="Unassembled WGS sequence"/>
</dbReference>